<accession>F8KPE8</accession>
<protein>
    <submittedName>
        <fullName evidence="3">Gluconolactonase</fullName>
        <ecNumber evidence="3">3.1.1.17</ecNumber>
    </submittedName>
</protein>
<dbReference type="Pfam" id="PF08450">
    <property type="entry name" value="SGL"/>
    <property type="match status" value="1"/>
</dbReference>
<dbReference type="PANTHER" id="PTHR47572:SF4">
    <property type="entry name" value="LACTONASE DRP35"/>
    <property type="match status" value="1"/>
</dbReference>
<dbReference type="HOGENOM" id="CLU_036110_0_0_7"/>
<dbReference type="InterPro" id="IPR013658">
    <property type="entry name" value="SGL"/>
</dbReference>
<proteinExistence type="predicted"/>
<dbReference type="Gene3D" id="2.120.10.30">
    <property type="entry name" value="TolB, C-terminal domain"/>
    <property type="match status" value="1"/>
</dbReference>
<feature type="domain" description="SMP-30/Gluconolactonase/LRE-like region" evidence="2">
    <location>
        <begin position="49"/>
        <end position="301"/>
    </location>
</feature>
<dbReference type="KEGG" id="hbi:HBZC1_16860"/>
<dbReference type="EMBL" id="FR871757">
    <property type="protein sequence ID" value="CCB80672.1"/>
    <property type="molecule type" value="Genomic_DNA"/>
</dbReference>
<dbReference type="InterPro" id="IPR011042">
    <property type="entry name" value="6-blade_b-propeller_TolB-like"/>
</dbReference>
<keyword evidence="4" id="KW-1185">Reference proteome</keyword>
<dbReference type="RefSeq" id="WP_006018037.1">
    <property type="nucleotide sequence ID" value="NC_015674.1"/>
</dbReference>
<dbReference type="eggNOG" id="COG3386">
    <property type="taxonomic scope" value="Bacteria"/>
</dbReference>
<dbReference type="AlphaFoldDB" id="F8KPE8"/>
<dbReference type="GO" id="GO:0004341">
    <property type="term" value="F:gluconolactonase activity"/>
    <property type="evidence" value="ECO:0007669"/>
    <property type="project" value="UniProtKB-EC"/>
</dbReference>
<dbReference type="InterPro" id="IPR051262">
    <property type="entry name" value="SMP-30/CGR1_Lactonase"/>
</dbReference>
<gene>
    <name evidence="3" type="ordered locus">HBZC1_16860</name>
</gene>
<evidence type="ECO:0000259" key="2">
    <source>
        <dbReference type="Pfam" id="PF08450"/>
    </source>
</evidence>
<sequence>MRELILWLCLCALLPAQEAIFKVYDKKFSALINTHTQPKILYSQGLWLEGPQVLPNGDLVVSDVEGNEVLLFQRIRHGFKMRVLLKPSHHQNGHALDPKGHLVAVSHGNRDLERLENKHWQVLASTYHHKKFNSPNDVIVDRQGNIYFSDPKFGLLKSGQPAAQEGEFVYRYNPKTKQVVRLNTPLLKSPNGLALSPDEKILYIADSQLAYNPNDSHLKHQVLAYNVSSDKSLHNGRVFAIITPGFPDGIKVDSQGNLWVSNGHGIQVFNPQGNMLGEIIMPQVVSNLAFDLKTSALFVTSDSKLYMFDLKP</sequence>
<dbReference type="SUPFAM" id="SSF63829">
    <property type="entry name" value="Calcium-dependent phosphotriesterase"/>
    <property type="match status" value="1"/>
</dbReference>
<evidence type="ECO:0000313" key="4">
    <source>
        <dbReference type="Proteomes" id="UP000008387"/>
    </source>
</evidence>
<name>F8KPE8_HELBC</name>
<evidence type="ECO:0000313" key="3">
    <source>
        <dbReference type="EMBL" id="CCB80672.1"/>
    </source>
</evidence>
<dbReference type="STRING" id="1002804.HBZC1_16860"/>
<dbReference type="PANTHER" id="PTHR47572">
    <property type="entry name" value="LIPOPROTEIN-RELATED"/>
    <property type="match status" value="1"/>
</dbReference>
<keyword evidence="1 3" id="KW-0378">Hydrolase</keyword>
<reference evidence="3 4" key="1">
    <citation type="journal article" date="2011" name="J. Bacteriol.">
        <title>Genome sequence of Helicobacter bizzozeronii strain CIII-1, an isolate from human gastric mucosa.</title>
        <authorList>
            <person name="Schott T."/>
            <person name="Rossi M."/>
            <person name="Hanninen M.L."/>
        </authorList>
    </citation>
    <scope>NUCLEOTIDE SEQUENCE [LARGE SCALE GENOMIC DNA]</scope>
    <source>
        <strain evidence="3 4">CIII-1</strain>
    </source>
</reference>
<dbReference type="EC" id="3.1.1.17" evidence="3"/>
<evidence type="ECO:0000256" key="1">
    <source>
        <dbReference type="ARBA" id="ARBA00022801"/>
    </source>
</evidence>
<dbReference type="Proteomes" id="UP000008387">
    <property type="component" value="Chromosome"/>
</dbReference>
<organism evidence="3 4">
    <name type="scientific">Helicobacter bizzozeronii (strain CIII-1)</name>
    <dbReference type="NCBI Taxonomy" id="1002804"/>
    <lineage>
        <taxon>Bacteria</taxon>
        <taxon>Pseudomonadati</taxon>
        <taxon>Campylobacterota</taxon>
        <taxon>Epsilonproteobacteria</taxon>
        <taxon>Campylobacterales</taxon>
        <taxon>Helicobacteraceae</taxon>
        <taxon>Helicobacter</taxon>
    </lineage>
</organism>